<evidence type="ECO:0000313" key="2">
    <source>
        <dbReference type="Proteomes" id="UP000605676"/>
    </source>
</evidence>
<dbReference type="EMBL" id="JAENRR010000068">
    <property type="protein sequence ID" value="MBK3519438.1"/>
    <property type="molecule type" value="Genomic_DNA"/>
</dbReference>
<evidence type="ECO:0008006" key="3">
    <source>
        <dbReference type="Google" id="ProtNLM"/>
    </source>
</evidence>
<name>A0ABS1HP24_9BACT</name>
<sequence>MRKFIIHISLLCITLSGTVLYIFSLADGYSDTIYTKISSPKQSNLILGTSKAVQGIDPEVLSKAFNKKFYNFSIDLRTSSFGEIYYNAVKQKLDTTSGTNNIFIITIDPWAISSRTTHPNDSLNFRETKSALNKGIDINSNPNFKYLLTCFENKYINLLFKDRTAFLHRNGWLEVNLKEDSISVERRTRHTLNGYTKSMNDYKYSSIRYSYLLKTINFLNKHGKVYLFRLPVHPKMLKIENTILPDFDTTIGSAISLSAGYWDMNTINHNLKFIDGVHLNIASCKEFSNSIAEHIKMNRKQ</sequence>
<dbReference type="RefSeq" id="WP_200466657.1">
    <property type="nucleotide sequence ID" value="NZ_JAENRR010000068.1"/>
</dbReference>
<accession>A0ABS1HP24</accession>
<organism evidence="1 2">
    <name type="scientific">Carboxylicivirga marina</name>
    <dbReference type="NCBI Taxonomy" id="2800988"/>
    <lineage>
        <taxon>Bacteria</taxon>
        <taxon>Pseudomonadati</taxon>
        <taxon>Bacteroidota</taxon>
        <taxon>Bacteroidia</taxon>
        <taxon>Marinilabiliales</taxon>
        <taxon>Marinilabiliaceae</taxon>
        <taxon>Carboxylicivirga</taxon>
    </lineage>
</organism>
<comment type="caution">
    <text evidence="1">The sequence shown here is derived from an EMBL/GenBank/DDBJ whole genome shotgun (WGS) entry which is preliminary data.</text>
</comment>
<reference evidence="1 2" key="1">
    <citation type="submission" date="2021-01" db="EMBL/GenBank/DDBJ databases">
        <title>Carboxyliciviraga sp.nov., isolated from coastal sediments.</title>
        <authorList>
            <person name="Lu D."/>
            <person name="Zhang T."/>
        </authorList>
    </citation>
    <scope>NUCLEOTIDE SEQUENCE [LARGE SCALE GENOMIC DNA]</scope>
    <source>
        <strain evidence="1 2">N1Y132</strain>
    </source>
</reference>
<evidence type="ECO:0000313" key="1">
    <source>
        <dbReference type="EMBL" id="MBK3519438.1"/>
    </source>
</evidence>
<dbReference type="Proteomes" id="UP000605676">
    <property type="component" value="Unassembled WGS sequence"/>
</dbReference>
<keyword evidence="2" id="KW-1185">Reference proteome</keyword>
<protein>
    <recommendedName>
        <fullName evidence="3">SGNH/GDSL hydrolase family protein</fullName>
    </recommendedName>
</protein>
<proteinExistence type="predicted"/>
<gene>
    <name evidence="1" type="ORF">JIV24_18980</name>
</gene>